<protein>
    <submittedName>
        <fullName evidence="1">Uncharacterized protein</fullName>
    </submittedName>
</protein>
<dbReference type="AlphaFoldDB" id="A0A5N3WTN6"/>
<name>A0A5N3WTN6_MUNMU</name>
<comment type="caution">
    <text evidence="1">The sequence shown here is derived from an EMBL/GenBank/DDBJ whole genome shotgun (WGS) entry which is preliminary data.</text>
</comment>
<organism evidence="1 2">
    <name type="scientific">Muntiacus muntjak</name>
    <name type="common">Barking deer</name>
    <name type="synonym">Indian muntjac</name>
    <dbReference type="NCBI Taxonomy" id="9888"/>
    <lineage>
        <taxon>Eukaryota</taxon>
        <taxon>Metazoa</taxon>
        <taxon>Chordata</taxon>
        <taxon>Craniata</taxon>
        <taxon>Vertebrata</taxon>
        <taxon>Euteleostomi</taxon>
        <taxon>Mammalia</taxon>
        <taxon>Eutheria</taxon>
        <taxon>Laurasiatheria</taxon>
        <taxon>Artiodactyla</taxon>
        <taxon>Ruminantia</taxon>
        <taxon>Pecora</taxon>
        <taxon>Cervidae</taxon>
        <taxon>Muntiacinae</taxon>
        <taxon>Muntiacus</taxon>
    </lineage>
</organism>
<accession>A0A5N3WTN6</accession>
<proteinExistence type="predicted"/>
<sequence length="109" mass="12426">MMAEESLRILKKSLTQASSNRVKRVPHDTRLGLRVRQSAARQRRTNYDSHHSAQYAAPIVRHSCEGRGLYKPLSGSQTSFFSAAARRSSCVSWILCLQWSMPILRHTRS</sequence>
<keyword evidence="2" id="KW-1185">Reference proteome</keyword>
<reference evidence="1 2" key="1">
    <citation type="submission" date="2019-06" db="EMBL/GenBank/DDBJ databases">
        <title>Discovery of a novel chromosome fission-fusion reversal in muntjac.</title>
        <authorList>
            <person name="Mudd A.B."/>
            <person name="Bredeson J.V."/>
            <person name="Baum R."/>
            <person name="Hockemeyer D."/>
            <person name="Rokhsar D.S."/>
        </authorList>
    </citation>
    <scope>NUCLEOTIDE SEQUENCE [LARGE SCALE GENOMIC DNA]</scope>
    <source>
        <strain evidence="1">UTSW_UCB_Mm</strain>
        <tissue evidence="1">Fibroblast cell line</tissue>
    </source>
</reference>
<evidence type="ECO:0000313" key="1">
    <source>
        <dbReference type="EMBL" id="KAB0365011.1"/>
    </source>
</evidence>
<gene>
    <name evidence="1" type="ORF">FD754_009167</name>
</gene>
<dbReference type="Proteomes" id="UP000326458">
    <property type="component" value="Unassembled WGS sequence"/>
</dbReference>
<evidence type="ECO:0000313" key="2">
    <source>
        <dbReference type="Proteomes" id="UP000326458"/>
    </source>
</evidence>
<dbReference type="EMBL" id="VCEA01000001">
    <property type="protein sequence ID" value="KAB0365011.1"/>
    <property type="molecule type" value="Genomic_DNA"/>
</dbReference>